<dbReference type="InterPro" id="IPR050553">
    <property type="entry name" value="Thioredoxin_ResA/DsbE_sf"/>
</dbReference>
<accession>A0A170YGN4</accession>
<dbReference type="STRING" id="681398.PJIAN_1377"/>
<evidence type="ECO:0000256" key="1">
    <source>
        <dbReference type="ARBA" id="ARBA00004196"/>
    </source>
</evidence>
<dbReference type="Gene3D" id="3.40.30.10">
    <property type="entry name" value="Glutaredoxin"/>
    <property type="match status" value="1"/>
</dbReference>
<reference evidence="7" key="1">
    <citation type="submission" date="2016-04" db="EMBL/GenBank/DDBJ databases">
        <title>Draft genome sequence of Paludibacter jiangxiensis strain NM7.</title>
        <authorList>
            <person name="Qiu Y."/>
            <person name="Matsuura N."/>
            <person name="Ohashi A."/>
            <person name="Tourlousse M.D."/>
            <person name="Sekiguchi Y."/>
        </authorList>
    </citation>
    <scope>NUCLEOTIDE SEQUENCE [LARGE SCALE GENOMIC DNA]</scope>
    <source>
        <strain evidence="7">NM7</strain>
    </source>
</reference>
<name>A0A170YGN4_9BACT</name>
<dbReference type="Proteomes" id="UP000076586">
    <property type="component" value="Unassembled WGS sequence"/>
</dbReference>
<dbReference type="AlphaFoldDB" id="A0A170YGN4"/>
<evidence type="ECO:0000313" key="6">
    <source>
        <dbReference type="EMBL" id="GAT61793.1"/>
    </source>
</evidence>
<dbReference type="Pfam" id="PF14289">
    <property type="entry name" value="DUF4369"/>
    <property type="match status" value="1"/>
</dbReference>
<dbReference type="GO" id="GO:0017004">
    <property type="term" value="P:cytochrome complex assembly"/>
    <property type="evidence" value="ECO:0007669"/>
    <property type="project" value="UniProtKB-KW"/>
</dbReference>
<keyword evidence="4" id="KW-0676">Redox-active center</keyword>
<dbReference type="InterPro" id="IPR036249">
    <property type="entry name" value="Thioredoxin-like_sf"/>
</dbReference>
<dbReference type="SUPFAM" id="SSF52833">
    <property type="entry name" value="Thioredoxin-like"/>
    <property type="match status" value="1"/>
</dbReference>
<evidence type="ECO:0000256" key="2">
    <source>
        <dbReference type="ARBA" id="ARBA00022748"/>
    </source>
</evidence>
<gene>
    <name evidence="6" type="ORF">PJIAN_1377</name>
</gene>
<dbReference type="EMBL" id="BDCR01000001">
    <property type="protein sequence ID" value="GAT61793.1"/>
    <property type="molecule type" value="Genomic_DNA"/>
</dbReference>
<dbReference type="GO" id="GO:0016491">
    <property type="term" value="F:oxidoreductase activity"/>
    <property type="evidence" value="ECO:0007669"/>
    <property type="project" value="InterPro"/>
</dbReference>
<feature type="domain" description="Thioredoxin" evidence="5">
    <location>
        <begin position="248"/>
        <end position="379"/>
    </location>
</feature>
<protein>
    <submittedName>
        <fullName evidence="6">AhpC/TSA family protein</fullName>
    </submittedName>
</protein>
<evidence type="ECO:0000259" key="5">
    <source>
        <dbReference type="PROSITE" id="PS51352"/>
    </source>
</evidence>
<dbReference type="InterPro" id="IPR013766">
    <property type="entry name" value="Thioredoxin_domain"/>
</dbReference>
<comment type="subcellular location">
    <subcellularLocation>
        <location evidence="1">Cell envelope</location>
    </subcellularLocation>
</comment>
<organism evidence="6 7">
    <name type="scientific">Paludibacter jiangxiensis</name>
    <dbReference type="NCBI Taxonomy" id="681398"/>
    <lineage>
        <taxon>Bacteria</taxon>
        <taxon>Pseudomonadati</taxon>
        <taxon>Bacteroidota</taxon>
        <taxon>Bacteroidia</taxon>
        <taxon>Bacteroidales</taxon>
        <taxon>Paludibacteraceae</taxon>
        <taxon>Paludibacter</taxon>
    </lineage>
</organism>
<proteinExistence type="predicted"/>
<keyword evidence="2" id="KW-0201">Cytochrome c-type biogenesis</keyword>
<dbReference type="Pfam" id="PF00578">
    <property type="entry name" value="AhpC-TSA"/>
    <property type="match status" value="1"/>
</dbReference>
<evidence type="ECO:0000313" key="7">
    <source>
        <dbReference type="Proteomes" id="UP000076586"/>
    </source>
</evidence>
<dbReference type="GO" id="GO:0030313">
    <property type="term" value="C:cell envelope"/>
    <property type="evidence" value="ECO:0007669"/>
    <property type="project" value="UniProtKB-SubCell"/>
</dbReference>
<dbReference type="RefSeq" id="WP_068701477.1">
    <property type="nucleotide sequence ID" value="NZ_BDCR01000001.1"/>
</dbReference>
<dbReference type="PROSITE" id="PS51352">
    <property type="entry name" value="THIOREDOXIN_2"/>
    <property type="match status" value="1"/>
</dbReference>
<keyword evidence="7" id="KW-1185">Reference proteome</keyword>
<dbReference type="GO" id="GO:0016209">
    <property type="term" value="F:antioxidant activity"/>
    <property type="evidence" value="ECO:0007669"/>
    <property type="project" value="InterPro"/>
</dbReference>
<dbReference type="PANTHER" id="PTHR42852">
    <property type="entry name" value="THIOL:DISULFIDE INTERCHANGE PROTEIN DSBE"/>
    <property type="match status" value="1"/>
</dbReference>
<comment type="caution">
    <text evidence="6">The sequence shown here is derived from an EMBL/GenBank/DDBJ whole genome shotgun (WGS) entry which is preliminary data.</text>
</comment>
<dbReference type="InterPro" id="IPR025380">
    <property type="entry name" value="DUF4369"/>
</dbReference>
<dbReference type="PANTHER" id="PTHR42852:SF6">
    <property type="entry name" value="THIOL:DISULFIDE INTERCHANGE PROTEIN DSBE"/>
    <property type="match status" value="1"/>
</dbReference>
<keyword evidence="3" id="KW-1015">Disulfide bond</keyword>
<dbReference type="OrthoDB" id="6399635at2"/>
<evidence type="ECO:0000256" key="3">
    <source>
        <dbReference type="ARBA" id="ARBA00023157"/>
    </source>
</evidence>
<dbReference type="InterPro" id="IPR000866">
    <property type="entry name" value="AhpC/TSA"/>
</dbReference>
<evidence type="ECO:0000256" key="4">
    <source>
        <dbReference type="ARBA" id="ARBA00023284"/>
    </source>
</evidence>
<reference evidence="7" key="2">
    <citation type="journal article" date="2017" name="Genome Announc.">
        <title>Draft genome sequence of Paludibacter jiangxiensis NM7(T), a propionate-producing fermentative bacterium.</title>
        <authorList>
            <person name="Qiu Y.-L."/>
            <person name="Tourlousse D.M."/>
            <person name="Matsuura N."/>
            <person name="Ohashi A."/>
            <person name="Sekiguchi Y."/>
        </authorList>
    </citation>
    <scope>NUCLEOTIDE SEQUENCE [LARGE SCALE GENOMIC DNA]</scope>
    <source>
        <strain evidence="7">NM7</strain>
    </source>
</reference>
<sequence length="379" mass="42272">MRKTNLFLLSFVSLVLCLSSCSDKKHFKVEGSISDASGSVLYLEKDGLLKTSVVDSCVLKADGSFSFKAGRPDAPEFYRLRIKNSDILFAIDSCEHISVKASAKTMASQYSIEGSLAASNIKELRLSLIALQNKVTSLLKQRNPQNESQITAELDTAINQHKKLAKKIVLQNPLSSAAYYAIFQQVNGYNLFTPYDKEDRRYCAAVATAFYTYHPKAERTLSLYNFVMQAIVADRQARNQQTLSKMMQAAKADVIDVEMTTNRGQVAKLSDLKGKTVILDFTVYQADRGSEYILALRDLYNKYHAKGLEIYQISLDPDIDFWRQASQSLPWICVHGTNGTPAAVATYNVTDLPTRFLINKEGTVVKRNPTAADIQKAVE</sequence>